<proteinExistence type="predicted"/>
<sequence>MSTSKKSPSTIRQGGPGASHENAKAPLEIPKPAAEPDRRTRSKVSGGGGEHDRHHTNDAREK</sequence>
<protein>
    <submittedName>
        <fullName evidence="2">Uncharacterized protein</fullName>
    </submittedName>
</protein>
<accession>A0A246DUH8</accession>
<dbReference type="RefSeq" id="WP_088394847.1">
    <property type="nucleotide sequence ID" value="NZ_MXPU01000009.1"/>
</dbReference>
<gene>
    <name evidence="2" type="ORF">B5E41_15130</name>
</gene>
<feature type="region of interest" description="Disordered" evidence="1">
    <location>
        <begin position="1"/>
        <end position="62"/>
    </location>
</feature>
<dbReference type="EMBL" id="MXPU01000009">
    <property type="protein sequence ID" value="OWO94016.1"/>
    <property type="molecule type" value="Genomic_DNA"/>
</dbReference>
<feature type="compositionally biased region" description="Basic and acidic residues" evidence="1">
    <location>
        <begin position="49"/>
        <end position="62"/>
    </location>
</feature>
<evidence type="ECO:0000313" key="2">
    <source>
        <dbReference type="EMBL" id="OWO94016.1"/>
    </source>
</evidence>
<name>A0A246DUH8_9HYPH</name>
<evidence type="ECO:0000313" key="3">
    <source>
        <dbReference type="Proteomes" id="UP000197269"/>
    </source>
</evidence>
<comment type="caution">
    <text evidence="2">The sequence shown here is derived from an EMBL/GenBank/DDBJ whole genome shotgun (WGS) entry which is preliminary data.</text>
</comment>
<evidence type="ECO:0000256" key="1">
    <source>
        <dbReference type="SAM" id="MobiDB-lite"/>
    </source>
</evidence>
<feature type="compositionally biased region" description="Polar residues" evidence="1">
    <location>
        <begin position="1"/>
        <end position="12"/>
    </location>
</feature>
<organism evidence="2 3">
    <name type="scientific">Rhizobium esperanzae</name>
    <dbReference type="NCBI Taxonomy" id="1967781"/>
    <lineage>
        <taxon>Bacteria</taxon>
        <taxon>Pseudomonadati</taxon>
        <taxon>Pseudomonadota</taxon>
        <taxon>Alphaproteobacteria</taxon>
        <taxon>Hyphomicrobiales</taxon>
        <taxon>Rhizobiaceae</taxon>
        <taxon>Rhizobium/Agrobacterium group</taxon>
        <taxon>Rhizobium</taxon>
    </lineage>
</organism>
<dbReference type="AlphaFoldDB" id="A0A246DUH8"/>
<dbReference type="Proteomes" id="UP000197269">
    <property type="component" value="Unassembled WGS sequence"/>
</dbReference>
<reference evidence="2 3" key="1">
    <citation type="submission" date="2017-03" db="EMBL/GenBank/DDBJ databases">
        <title>Genome of strain Rhizobium sp. CNPSo 668.</title>
        <authorList>
            <person name="Ribeiro R."/>
        </authorList>
    </citation>
    <scope>NUCLEOTIDE SEQUENCE [LARGE SCALE GENOMIC DNA]</scope>
    <source>
        <strain evidence="2 3">CNPSo 668</strain>
    </source>
</reference>